<dbReference type="EMBL" id="CXSU01000005">
    <property type="protein sequence ID" value="CTQ48800.1"/>
    <property type="molecule type" value="Genomic_DNA"/>
</dbReference>
<evidence type="ECO:0000313" key="1">
    <source>
        <dbReference type="EMBL" id="CTQ48800.1"/>
    </source>
</evidence>
<dbReference type="Proteomes" id="UP000049222">
    <property type="component" value="Unassembled WGS sequence"/>
</dbReference>
<reference evidence="1 2" key="1">
    <citation type="submission" date="2015-07" db="EMBL/GenBank/DDBJ databases">
        <authorList>
            <person name="Noorani M."/>
        </authorList>
    </citation>
    <scope>NUCLEOTIDE SEQUENCE [LARGE SCALE GENOMIC DNA]</scope>
    <source>
        <strain evidence="1 2">CECT 7802</strain>
    </source>
</reference>
<name>A0A0M6YFT3_9RHOB</name>
<accession>A0A0M6YFT3</accession>
<dbReference type="AlphaFoldDB" id="A0A0M6YFT3"/>
<protein>
    <submittedName>
        <fullName evidence="1">Uncharacterized protein</fullName>
    </submittedName>
</protein>
<proteinExistence type="predicted"/>
<organism evidence="1 2">
    <name type="scientific">Jannaschia donghaensis</name>
    <dbReference type="NCBI Taxonomy" id="420998"/>
    <lineage>
        <taxon>Bacteria</taxon>
        <taxon>Pseudomonadati</taxon>
        <taxon>Pseudomonadota</taxon>
        <taxon>Alphaproteobacteria</taxon>
        <taxon>Rhodobacterales</taxon>
        <taxon>Roseobacteraceae</taxon>
        <taxon>Jannaschia</taxon>
    </lineage>
</organism>
<evidence type="ECO:0000313" key="2">
    <source>
        <dbReference type="Proteomes" id="UP000049222"/>
    </source>
</evidence>
<dbReference type="STRING" id="420998.JDO7802_00805"/>
<gene>
    <name evidence="1" type="ORF">JDO7802_00805</name>
</gene>
<dbReference type="OrthoDB" id="7658528at2"/>
<dbReference type="RefSeq" id="WP_055082770.1">
    <property type="nucleotide sequence ID" value="NZ_CXSU01000005.1"/>
</dbReference>
<sequence>MPFADLPAALSRLRRAAFAGRTTDPEPPRVFAAKSRAETLCMVLGLGGMALALGVTVAQATLPSVVETEAALRRVVIESGFDAAFCPDGWAADHAALLPLTEAEVTAWYLSENMRLSDADVIASVGLYVMHPKDFRHIEGRAMTRTQILLCIAESRRLVTPLHERIPPELRADLSAV</sequence>
<keyword evidence="2" id="KW-1185">Reference proteome</keyword>